<accession>A0AAV2JEL5</accession>
<dbReference type="AlphaFoldDB" id="A0AAV2JEL5"/>
<name>A0AAV2JEL5_KNICA</name>
<sequence>MILHRSAAVNELVVEVIRTKLLAAHGYELYLILLTKAVTRKTEFEGHSADSDPAWRMRRMMCLSQTCPAGNPHSER</sequence>
<protein>
    <submittedName>
        <fullName evidence="1">Uncharacterized protein</fullName>
    </submittedName>
</protein>
<organism evidence="1 2">
    <name type="scientific">Knipowitschia caucasica</name>
    <name type="common">Caucasian dwarf goby</name>
    <name type="synonym">Pomatoschistus caucasicus</name>
    <dbReference type="NCBI Taxonomy" id="637954"/>
    <lineage>
        <taxon>Eukaryota</taxon>
        <taxon>Metazoa</taxon>
        <taxon>Chordata</taxon>
        <taxon>Craniata</taxon>
        <taxon>Vertebrata</taxon>
        <taxon>Euteleostomi</taxon>
        <taxon>Actinopterygii</taxon>
        <taxon>Neopterygii</taxon>
        <taxon>Teleostei</taxon>
        <taxon>Neoteleostei</taxon>
        <taxon>Acanthomorphata</taxon>
        <taxon>Gobiaria</taxon>
        <taxon>Gobiiformes</taxon>
        <taxon>Gobioidei</taxon>
        <taxon>Gobiidae</taxon>
        <taxon>Gobiinae</taxon>
        <taxon>Knipowitschia</taxon>
    </lineage>
</organism>
<evidence type="ECO:0000313" key="2">
    <source>
        <dbReference type="Proteomes" id="UP001497482"/>
    </source>
</evidence>
<keyword evidence="2" id="KW-1185">Reference proteome</keyword>
<dbReference type="Proteomes" id="UP001497482">
    <property type="component" value="Chromosome 12"/>
</dbReference>
<gene>
    <name evidence="1" type="ORF">KC01_LOCUS6659</name>
</gene>
<dbReference type="EMBL" id="OZ035834">
    <property type="protein sequence ID" value="CAL1575001.1"/>
    <property type="molecule type" value="Genomic_DNA"/>
</dbReference>
<reference evidence="1 2" key="1">
    <citation type="submission" date="2024-04" db="EMBL/GenBank/DDBJ databases">
        <authorList>
            <person name="Waldvogel A.-M."/>
            <person name="Schoenle A."/>
        </authorList>
    </citation>
    <scope>NUCLEOTIDE SEQUENCE [LARGE SCALE GENOMIC DNA]</scope>
</reference>
<proteinExistence type="predicted"/>
<evidence type="ECO:0000313" key="1">
    <source>
        <dbReference type="EMBL" id="CAL1575001.1"/>
    </source>
</evidence>